<dbReference type="Pfam" id="PF00554">
    <property type="entry name" value="RHD_DNA_bind"/>
    <property type="match status" value="1"/>
</dbReference>
<accession>A0A668ALQ4</accession>
<reference evidence="3" key="1">
    <citation type="submission" date="2019-06" db="EMBL/GenBank/DDBJ databases">
        <authorList>
            <consortium name="Wellcome Sanger Institute Data Sharing"/>
        </authorList>
    </citation>
    <scope>NUCLEOTIDE SEQUENCE [LARGE SCALE GENOMIC DNA]</scope>
</reference>
<feature type="compositionally biased region" description="Polar residues" evidence="1">
    <location>
        <begin position="90"/>
        <end position="99"/>
    </location>
</feature>
<dbReference type="InterPro" id="IPR008366">
    <property type="entry name" value="NFAT"/>
</dbReference>
<evidence type="ECO:0000256" key="1">
    <source>
        <dbReference type="SAM" id="MobiDB-lite"/>
    </source>
</evidence>
<evidence type="ECO:0000259" key="2">
    <source>
        <dbReference type="PROSITE" id="PS50254"/>
    </source>
</evidence>
<dbReference type="AlphaFoldDB" id="A0A668ALQ4"/>
<dbReference type="Ensembl" id="ENSMMDT00005049865.1">
    <property type="protein sequence ID" value="ENSMMDP00005048909.1"/>
    <property type="gene ID" value="ENSMMDG00005022238.1"/>
</dbReference>
<dbReference type="Gene3D" id="2.60.40.10">
    <property type="entry name" value="Immunoglobulins"/>
    <property type="match status" value="1"/>
</dbReference>
<evidence type="ECO:0000313" key="3">
    <source>
        <dbReference type="Ensembl" id="ENSMMDP00005048909.1"/>
    </source>
</evidence>
<proteinExistence type="predicted"/>
<dbReference type="InParanoid" id="A0A668ALQ4"/>
<dbReference type="InterPro" id="IPR013783">
    <property type="entry name" value="Ig-like_fold"/>
</dbReference>
<dbReference type="GO" id="GO:0005667">
    <property type="term" value="C:transcription regulator complex"/>
    <property type="evidence" value="ECO:0007669"/>
    <property type="project" value="TreeGrafter"/>
</dbReference>
<dbReference type="SUPFAM" id="SSF49417">
    <property type="entry name" value="p53-like transcription factors"/>
    <property type="match status" value="1"/>
</dbReference>
<evidence type="ECO:0000313" key="4">
    <source>
        <dbReference type="Proteomes" id="UP000472263"/>
    </source>
</evidence>
<dbReference type="GO" id="GO:0007399">
    <property type="term" value="P:nervous system development"/>
    <property type="evidence" value="ECO:0007669"/>
    <property type="project" value="UniProtKB-ARBA"/>
</dbReference>
<reference evidence="3" key="2">
    <citation type="submission" date="2025-08" db="UniProtKB">
        <authorList>
            <consortium name="Ensembl"/>
        </authorList>
    </citation>
    <scope>IDENTIFICATION</scope>
</reference>
<dbReference type="GeneTree" id="ENSGT00940000156230"/>
<sequence length="444" mass="46820">MTSGGVGFPAAVIKPSALLQDGTHPQLLVVDHSAPYISSSNVPSSCHPPSSHSPVIDNLSGVGTGFDSLGLISRPGTIPAPSPRIEITPSGDSLNSQRLEPSPSCKALGPYRETTPCVSPASSNSSTGWAGDSCSPLASPCVSPCGAGCGMGLSALDLGAGPQGVHSSSAHSSPGASPHTSITDEFLLPQHQRTTSPLPTSAPLTLSPGKASLSMAPLPSLEWTLPSQSSQYDLLIQEQPRSHHRAHYETEGSRGAVKTPLGGHPEVQLLGYQGTAPLSLQVFIGTADERPLKPHAFYQVHRITGKTVTTPSMERMINGTKVLEIPLEPKNHMRAVIDCAGILKLRNAALKKTLFVSLQVASHPIECSQRSAQELPAVERQDLERCSVLGGQQMVLTGQNFTLDSKVIFSEKTRGEEDKEEALFLSVFCIVIVPDYAKSNSNSV</sequence>
<dbReference type="GO" id="GO:0000978">
    <property type="term" value="F:RNA polymerase II cis-regulatory region sequence-specific DNA binding"/>
    <property type="evidence" value="ECO:0007669"/>
    <property type="project" value="TreeGrafter"/>
</dbReference>
<feature type="compositionally biased region" description="Low complexity" evidence="1">
    <location>
        <begin position="166"/>
        <end position="181"/>
    </location>
</feature>
<feature type="region of interest" description="Disordered" evidence="1">
    <location>
        <begin position="161"/>
        <end position="182"/>
    </location>
</feature>
<dbReference type="PANTHER" id="PTHR12533:SF4">
    <property type="entry name" value="NUCLEAR FACTOR OF ACTIVATED T-CELLS, CYTOPLASMIC 2"/>
    <property type="match status" value="1"/>
</dbReference>
<dbReference type="InterPro" id="IPR037059">
    <property type="entry name" value="RHD_DNA_bind_dom_sf"/>
</dbReference>
<dbReference type="GO" id="GO:0000981">
    <property type="term" value="F:DNA-binding transcription factor activity, RNA polymerase II-specific"/>
    <property type="evidence" value="ECO:0007669"/>
    <property type="project" value="TreeGrafter"/>
</dbReference>
<dbReference type="PROSITE" id="PS50254">
    <property type="entry name" value="REL_2"/>
    <property type="match status" value="1"/>
</dbReference>
<dbReference type="InterPro" id="IPR008967">
    <property type="entry name" value="p53-like_TF_DNA-bd_sf"/>
</dbReference>
<organism evidence="3 4">
    <name type="scientific">Myripristis murdjan</name>
    <name type="common">pinecone soldierfish</name>
    <dbReference type="NCBI Taxonomy" id="586833"/>
    <lineage>
        <taxon>Eukaryota</taxon>
        <taxon>Metazoa</taxon>
        <taxon>Chordata</taxon>
        <taxon>Craniata</taxon>
        <taxon>Vertebrata</taxon>
        <taxon>Euteleostomi</taxon>
        <taxon>Actinopterygii</taxon>
        <taxon>Neopterygii</taxon>
        <taxon>Teleostei</taxon>
        <taxon>Neoteleostei</taxon>
        <taxon>Acanthomorphata</taxon>
        <taxon>Holocentriformes</taxon>
        <taxon>Holocentridae</taxon>
        <taxon>Myripristis</taxon>
    </lineage>
</organism>
<dbReference type="InterPro" id="IPR014756">
    <property type="entry name" value="Ig_E-set"/>
</dbReference>
<dbReference type="SUPFAM" id="SSF81296">
    <property type="entry name" value="E set domains"/>
    <property type="match status" value="1"/>
</dbReference>
<reference evidence="3" key="3">
    <citation type="submission" date="2025-09" db="UniProtKB">
        <authorList>
            <consortium name="Ensembl"/>
        </authorList>
    </citation>
    <scope>IDENTIFICATION</scope>
</reference>
<dbReference type="Gene3D" id="2.60.40.340">
    <property type="entry name" value="Rel homology domain (RHD), DNA-binding domain"/>
    <property type="match status" value="1"/>
</dbReference>
<name>A0A668ALQ4_9TELE</name>
<protein>
    <recommendedName>
        <fullName evidence="2">RHD domain-containing protein</fullName>
    </recommendedName>
</protein>
<feature type="region of interest" description="Disordered" evidence="1">
    <location>
        <begin position="77"/>
        <end position="110"/>
    </location>
</feature>
<dbReference type="GO" id="GO:0033173">
    <property type="term" value="P:calcineurin-NFAT signaling cascade"/>
    <property type="evidence" value="ECO:0007669"/>
    <property type="project" value="TreeGrafter"/>
</dbReference>
<dbReference type="Proteomes" id="UP000472263">
    <property type="component" value="Chromosome 5"/>
</dbReference>
<dbReference type="InterPro" id="IPR011539">
    <property type="entry name" value="RHD_DNA_bind_dom"/>
</dbReference>
<feature type="domain" description="RHD" evidence="2">
    <location>
        <begin position="216"/>
        <end position="347"/>
    </location>
</feature>
<dbReference type="PANTHER" id="PTHR12533">
    <property type="entry name" value="NFAT"/>
    <property type="match status" value="1"/>
</dbReference>
<keyword evidence="4" id="KW-1185">Reference proteome</keyword>